<dbReference type="AlphaFoldDB" id="E9E778"/>
<dbReference type="Proteomes" id="UP000002499">
    <property type="component" value="Unassembled WGS sequence"/>
</dbReference>
<protein>
    <submittedName>
        <fullName evidence="2">Uncharacterized protein</fullName>
    </submittedName>
</protein>
<evidence type="ECO:0000256" key="1">
    <source>
        <dbReference type="SAM" id="MobiDB-lite"/>
    </source>
</evidence>
<gene>
    <name evidence="2" type="ORF">MAC_05726</name>
</gene>
<dbReference type="KEGG" id="maw:19250037"/>
<name>E9E778_METAQ</name>
<dbReference type="GeneID" id="19250037"/>
<evidence type="ECO:0000313" key="2">
    <source>
        <dbReference type="EMBL" id="EFY88253.1"/>
    </source>
</evidence>
<dbReference type="HOGENOM" id="CLU_121034_0_0_1"/>
<dbReference type="EMBL" id="GL698514">
    <property type="protein sequence ID" value="EFY88253.1"/>
    <property type="molecule type" value="Genomic_DNA"/>
</dbReference>
<keyword evidence="3" id="KW-1185">Reference proteome</keyword>
<dbReference type="OrthoDB" id="37659at2759"/>
<dbReference type="OMA" id="WNCQNFL"/>
<organism evidence="3">
    <name type="scientific">Metarhizium acridum (strain CQMa 102)</name>
    <dbReference type="NCBI Taxonomy" id="655827"/>
    <lineage>
        <taxon>Eukaryota</taxon>
        <taxon>Fungi</taxon>
        <taxon>Dikarya</taxon>
        <taxon>Ascomycota</taxon>
        <taxon>Pezizomycotina</taxon>
        <taxon>Sordariomycetes</taxon>
        <taxon>Hypocreomycetidae</taxon>
        <taxon>Hypocreales</taxon>
        <taxon>Clavicipitaceae</taxon>
        <taxon>Metarhizium</taxon>
    </lineage>
</organism>
<dbReference type="eggNOG" id="ENOG502RKNW">
    <property type="taxonomic scope" value="Eukaryota"/>
</dbReference>
<proteinExistence type="predicted"/>
<accession>E9E778</accession>
<dbReference type="InParanoid" id="E9E778"/>
<sequence>MPSSKCSHKGEPSSGGKSGRKRGEETSESDDASDNYSTICLTIFVFRRVSDMYFNRHILLYLTSPENPGFHETVHAQRYDEENPWVVDRIHHRVDWMMSATYLSHVNAGAVRVQRGEEILPVNIVAATPVRGQDSGWNCQHFILEGLQEIVSQGLQTSEWYDLVEEQLTDYLLDGTVA</sequence>
<reference evidence="2 3" key="1">
    <citation type="journal article" date="2011" name="PLoS Genet.">
        <title>Genome sequencing and comparative transcriptomics of the model entomopathogenic fungi Metarhizium anisopliae and M. acridum.</title>
        <authorList>
            <person name="Gao Q."/>
            <person name="Jin K."/>
            <person name="Ying S.H."/>
            <person name="Zhang Y."/>
            <person name="Xiao G."/>
            <person name="Shang Y."/>
            <person name="Duan Z."/>
            <person name="Hu X."/>
            <person name="Xie X.Q."/>
            <person name="Zhou G."/>
            <person name="Peng G."/>
            <person name="Luo Z."/>
            <person name="Huang W."/>
            <person name="Wang B."/>
            <person name="Fang W."/>
            <person name="Wang S."/>
            <person name="Zhong Y."/>
            <person name="Ma L.J."/>
            <person name="St Leger R.J."/>
            <person name="Zhao G.P."/>
            <person name="Pei Y."/>
            <person name="Feng M.G."/>
            <person name="Xia Y."/>
            <person name="Wang C."/>
        </authorList>
    </citation>
    <scope>NUCLEOTIDE SEQUENCE [LARGE SCALE GENOMIC DNA]</scope>
    <source>
        <strain evidence="2 3">CQMa 102</strain>
    </source>
</reference>
<evidence type="ECO:0000313" key="3">
    <source>
        <dbReference type="Proteomes" id="UP000002499"/>
    </source>
</evidence>
<feature type="region of interest" description="Disordered" evidence="1">
    <location>
        <begin position="1"/>
        <end position="33"/>
    </location>
</feature>